<comment type="subcellular location">
    <subcellularLocation>
        <location evidence="1">Membrane</location>
        <topology evidence="1">Single-pass type I membrane protein</topology>
    </subcellularLocation>
</comment>
<gene>
    <name evidence="11" type="primary">LOC111119825</name>
</gene>
<dbReference type="Proteomes" id="UP000694844">
    <property type="component" value="Chromosome 1"/>
</dbReference>
<keyword evidence="8" id="KW-0732">Signal</keyword>
<organism evidence="10 11">
    <name type="scientific">Crassostrea virginica</name>
    <name type="common">Eastern oyster</name>
    <dbReference type="NCBI Taxonomy" id="6565"/>
    <lineage>
        <taxon>Eukaryota</taxon>
        <taxon>Metazoa</taxon>
        <taxon>Spiralia</taxon>
        <taxon>Lophotrochozoa</taxon>
        <taxon>Mollusca</taxon>
        <taxon>Bivalvia</taxon>
        <taxon>Autobranchia</taxon>
        <taxon>Pteriomorphia</taxon>
        <taxon>Ostreida</taxon>
        <taxon>Ostreoidea</taxon>
        <taxon>Ostreidae</taxon>
        <taxon>Crassostrea</taxon>
    </lineage>
</organism>
<feature type="domain" description="Ig-like" evidence="9">
    <location>
        <begin position="146"/>
        <end position="243"/>
    </location>
</feature>
<dbReference type="SMART" id="SM00409">
    <property type="entry name" value="IG"/>
    <property type="match status" value="3"/>
</dbReference>
<dbReference type="Gene3D" id="2.60.40.10">
    <property type="entry name" value="Immunoglobulins"/>
    <property type="match status" value="3"/>
</dbReference>
<evidence type="ECO:0000256" key="7">
    <source>
        <dbReference type="SAM" id="Phobius"/>
    </source>
</evidence>
<keyword evidence="5" id="KW-0393">Immunoglobulin domain</keyword>
<dbReference type="GO" id="GO:0005911">
    <property type="term" value="C:cell-cell junction"/>
    <property type="evidence" value="ECO:0007669"/>
    <property type="project" value="TreeGrafter"/>
</dbReference>
<dbReference type="Pfam" id="PF07686">
    <property type="entry name" value="V-set"/>
    <property type="match status" value="1"/>
</dbReference>
<dbReference type="GO" id="GO:0098609">
    <property type="term" value="P:cell-cell adhesion"/>
    <property type="evidence" value="ECO:0007669"/>
    <property type="project" value="TreeGrafter"/>
</dbReference>
<dbReference type="GO" id="GO:0005886">
    <property type="term" value="C:plasma membrane"/>
    <property type="evidence" value="ECO:0007669"/>
    <property type="project" value="TreeGrafter"/>
</dbReference>
<feature type="domain" description="Ig-like" evidence="9">
    <location>
        <begin position="25"/>
        <end position="133"/>
    </location>
</feature>
<feature type="domain" description="Ig-like" evidence="9">
    <location>
        <begin position="255"/>
        <end position="344"/>
    </location>
</feature>
<dbReference type="RefSeq" id="XP_022316049.1">
    <property type="nucleotide sequence ID" value="XM_022460341.1"/>
</dbReference>
<evidence type="ECO:0000256" key="2">
    <source>
        <dbReference type="ARBA" id="ARBA00023136"/>
    </source>
</evidence>
<dbReference type="Pfam" id="PF13927">
    <property type="entry name" value="Ig_3"/>
    <property type="match status" value="1"/>
</dbReference>
<dbReference type="InterPro" id="IPR007110">
    <property type="entry name" value="Ig-like_dom"/>
</dbReference>
<dbReference type="GO" id="GO:0050839">
    <property type="term" value="F:cell adhesion molecule binding"/>
    <property type="evidence" value="ECO:0007669"/>
    <property type="project" value="TreeGrafter"/>
</dbReference>
<evidence type="ECO:0000259" key="9">
    <source>
        <dbReference type="PROSITE" id="PS50835"/>
    </source>
</evidence>
<evidence type="ECO:0000313" key="11">
    <source>
        <dbReference type="RefSeq" id="XP_022316049.1"/>
    </source>
</evidence>
<keyword evidence="7" id="KW-1133">Transmembrane helix</keyword>
<dbReference type="OrthoDB" id="6159398at2759"/>
<evidence type="ECO:0000256" key="5">
    <source>
        <dbReference type="ARBA" id="ARBA00023319"/>
    </source>
</evidence>
<dbReference type="PANTHER" id="PTHR11640:SF164">
    <property type="entry name" value="MAM DOMAIN-CONTAINING GLYCOSYLPHOSPHATIDYLINOSITOL ANCHOR PROTEIN 1"/>
    <property type="match status" value="1"/>
</dbReference>
<accession>A0A8B8CLG9</accession>
<feature type="chain" id="PRO_5034650156" evidence="8">
    <location>
        <begin position="20"/>
        <end position="542"/>
    </location>
</feature>
<dbReference type="SUPFAM" id="SSF48726">
    <property type="entry name" value="Immunoglobulin"/>
    <property type="match status" value="2"/>
</dbReference>
<keyword evidence="3" id="KW-1015">Disulfide bond</keyword>
<feature type="transmembrane region" description="Helical" evidence="7">
    <location>
        <begin position="392"/>
        <end position="411"/>
    </location>
</feature>
<keyword evidence="2 7" id="KW-0472">Membrane</keyword>
<feature type="signal peptide" evidence="8">
    <location>
        <begin position="1"/>
        <end position="19"/>
    </location>
</feature>
<evidence type="ECO:0000256" key="3">
    <source>
        <dbReference type="ARBA" id="ARBA00023157"/>
    </source>
</evidence>
<dbReference type="KEGG" id="cvn:111119825"/>
<feature type="compositionally biased region" description="Polar residues" evidence="6">
    <location>
        <begin position="517"/>
        <end position="526"/>
    </location>
</feature>
<evidence type="ECO:0000256" key="4">
    <source>
        <dbReference type="ARBA" id="ARBA00023180"/>
    </source>
</evidence>
<dbReference type="InterPro" id="IPR013106">
    <property type="entry name" value="Ig_V-set"/>
</dbReference>
<name>A0A8B8CLG9_CRAVI</name>
<reference evidence="10" key="1">
    <citation type="submission" date="2024-06" db="UniProtKB">
        <authorList>
            <consortium name="RefSeq"/>
        </authorList>
    </citation>
    <scope>NUCLEOTIDE SEQUENCE [LARGE SCALE GENOMIC DNA]</scope>
</reference>
<protein>
    <submittedName>
        <fullName evidence="11">Cell adhesion molecule-related/down-regulated by oncogenes-like</fullName>
    </submittedName>
</protein>
<reference evidence="11" key="2">
    <citation type="submission" date="2025-08" db="UniProtKB">
        <authorList>
            <consortium name="RefSeq"/>
        </authorList>
    </citation>
    <scope>IDENTIFICATION</scope>
    <source>
        <tissue evidence="11">Whole sample</tissue>
    </source>
</reference>
<dbReference type="AlphaFoldDB" id="A0A8B8CLG9"/>
<evidence type="ECO:0000256" key="6">
    <source>
        <dbReference type="SAM" id="MobiDB-lite"/>
    </source>
</evidence>
<dbReference type="InterPro" id="IPR051275">
    <property type="entry name" value="Cell_adhesion_signaling"/>
</dbReference>
<dbReference type="PROSITE" id="PS50835">
    <property type="entry name" value="IG_LIKE"/>
    <property type="match status" value="3"/>
</dbReference>
<dbReference type="GeneID" id="111119825"/>
<evidence type="ECO:0000256" key="1">
    <source>
        <dbReference type="ARBA" id="ARBA00004479"/>
    </source>
</evidence>
<evidence type="ECO:0000256" key="8">
    <source>
        <dbReference type="SAM" id="SignalP"/>
    </source>
</evidence>
<sequence length="542" mass="61261">MSNRMSILFVFIFFFFAEAGDIKTPPQINVTLDFNSSVVLNCTYEIESNESVRRVTWRKRHDVNGYKDLAEFTSTEVIIFDNLIKERSQHLPFGQTSKSAILIINEVICEDEGIYECVVLFHQDTSVYTQMISNTTVHIQADAEIPFELYFLPNSSLQEDDEVNISCTANVGTPDGKIMIWTNKTSSDSQRVVLDTSSISENRRENCRTRAHLTIPYKLTRHDQGASFGCSSQSKQRMDYALSRIVEPIEVFYGPSSVSITASHPHNNLVVGNTIRLTCASDGNPTPNFTWNFNSTDIVNGKSYKLTDRNKTLEYRLKSIYDSGYYQCLASNSINGKNREMNASVFLTVNKVKIFQLKTAKSCSEIACSFFEECFGKDGAAICSINIWKVTAFLFIAVSFILGTITTHLCFSVRLRKMTFITLKNEDKISKYFPHKSTDISQDDLCAYAEPKDVKRLDTQNIKHNDGRDNPYEDPVDMKLLSTFKTSFIPENFSTDANSHSHANAAQVQNETFISINQQNPGSLSDSGEFPKPPNCYDDAWV</sequence>
<keyword evidence="4" id="KW-0325">Glycoprotein</keyword>
<dbReference type="SMART" id="SM00408">
    <property type="entry name" value="IGc2"/>
    <property type="match status" value="1"/>
</dbReference>
<dbReference type="InterPro" id="IPR003599">
    <property type="entry name" value="Ig_sub"/>
</dbReference>
<keyword evidence="7" id="KW-0812">Transmembrane</keyword>
<keyword evidence="10" id="KW-1185">Reference proteome</keyword>
<dbReference type="PANTHER" id="PTHR11640">
    <property type="entry name" value="NEPHRIN"/>
    <property type="match status" value="1"/>
</dbReference>
<feature type="region of interest" description="Disordered" evidence="6">
    <location>
        <begin position="517"/>
        <end position="542"/>
    </location>
</feature>
<dbReference type="InterPro" id="IPR036179">
    <property type="entry name" value="Ig-like_dom_sf"/>
</dbReference>
<proteinExistence type="predicted"/>
<evidence type="ECO:0000313" key="10">
    <source>
        <dbReference type="Proteomes" id="UP000694844"/>
    </source>
</evidence>
<dbReference type="InterPro" id="IPR003598">
    <property type="entry name" value="Ig_sub2"/>
</dbReference>
<dbReference type="InterPro" id="IPR013783">
    <property type="entry name" value="Ig-like_fold"/>
</dbReference>